<evidence type="ECO:0000313" key="4">
    <source>
        <dbReference type="Proteomes" id="UP000587608"/>
    </source>
</evidence>
<dbReference type="EMBL" id="JACERG010000017">
    <property type="protein sequence ID" value="MBA5224328.1"/>
    <property type="molecule type" value="Genomic_DNA"/>
</dbReference>
<proteinExistence type="predicted"/>
<accession>A0A7W2DWM0</accession>
<reference evidence="3 4" key="1">
    <citation type="submission" date="2020-07" db="EMBL/GenBank/DDBJ databases">
        <title>Differential regulation of undecylprodigiosin biosynthesis in the yeast-scavenging Streptomyces strain MBK6.</title>
        <authorList>
            <person name="Baral B."/>
            <person name="Siitonen V."/>
            <person name="Laughlin M."/>
            <person name="Yamada K."/>
            <person name="Ilomaeki M."/>
            <person name="Metsae-Ketelae M."/>
            <person name="Niemi J."/>
        </authorList>
    </citation>
    <scope>NUCLEOTIDE SEQUENCE [LARGE SCALE GENOMIC DNA]</scope>
    <source>
        <strain evidence="3 4">MBK6</strain>
    </source>
</reference>
<feature type="region of interest" description="Disordered" evidence="1">
    <location>
        <begin position="1"/>
        <end position="69"/>
    </location>
</feature>
<keyword evidence="2" id="KW-1133">Transmembrane helix</keyword>
<gene>
    <name evidence="3" type="ORF">H1X69_23415</name>
</gene>
<dbReference type="AlphaFoldDB" id="A0A7W2DWM0"/>
<comment type="caution">
    <text evidence="3">The sequence shown here is derived from an EMBL/GenBank/DDBJ whole genome shotgun (WGS) entry which is preliminary data.</text>
</comment>
<dbReference type="SUPFAM" id="SSF81995">
    <property type="entry name" value="beta-sandwich domain of Sec23/24"/>
    <property type="match status" value="1"/>
</dbReference>
<keyword evidence="2" id="KW-0812">Transmembrane</keyword>
<name>A0A7W2DWM0_9ACTN</name>
<keyword evidence="2" id="KW-0472">Membrane</keyword>
<feature type="compositionally biased region" description="Low complexity" evidence="1">
    <location>
        <begin position="12"/>
        <end position="28"/>
    </location>
</feature>
<feature type="compositionally biased region" description="Pro residues" evidence="1">
    <location>
        <begin position="29"/>
        <end position="48"/>
    </location>
</feature>
<organism evidence="3 4">
    <name type="scientific">Streptomyces griseoaurantiacus</name>
    <dbReference type="NCBI Taxonomy" id="68213"/>
    <lineage>
        <taxon>Bacteria</taxon>
        <taxon>Bacillati</taxon>
        <taxon>Actinomycetota</taxon>
        <taxon>Actinomycetes</taxon>
        <taxon>Kitasatosporales</taxon>
        <taxon>Streptomycetaceae</taxon>
        <taxon>Streptomyces</taxon>
        <taxon>Streptomyces aurantiacus group</taxon>
    </lineage>
</organism>
<dbReference type="RefSeq" id="WP_006141312.1">
    <property type="nucleotide sequence ID" value="NZ_CP108323.1"/>
</dbReference>
<evidence type="ECO:0000256" key="2">
    <source>
        <dbReference type="SAM" id="Phobius"/>
    </source>
</evidence>
<sequence length="179" mass="18532">MTVPPPPQGQNPYAQTPTAPTGQPAGQPGVPPQQPGQPGVPPQGPYAPFPQQQGGPVPPAPTPPTGRGGKKALKIIGGVVVAVLIIGLKFGAGWGLGWLFGRDDAETTSVGNCMHNDGTQTSPDLQEVDCSSDKAQYEVVEKFGGSKDSSKCEDVKDATISYIQYGNGHDVVLCLKETS</sequence>
<dbReference type="Proteomes" id="UP000587608">
    <property type="component" value="Unassembled WGS sequence"/>
</dbReference>
<feature type="transmembrane region" description="Helical" evidence="2">
    <location>
        <begin position="75"/>
        <end position="100"/>
    </location>
</feature>
<evidence type="ECO:0000313" key="3">
    <source>
        <dbReference type="EMBL" id="MBA5224328.1"/>
    </source>
</evidence>
<dbReference type="GeneID" id="96785802"/>
<protein>
    <submittedName>
        <fullName evidence="3">Uncharacterized protein</fullName>
    </submittedName>
</protein>
<evidence type="ECO:0000256" key="1">
    <source>
        <dbReference type="SAM" id="MobiDB-lite"/>
    </source>
</evidence>